<dbReference type="PROSITE" id="PS51464">
    <property type="entry name" value="SIS"/>
    <property type="match status" value="2"/>
</dbReference>
<dbReference type="GO" id="GO:0097367">
    <property type="term" value="F:carbohydrate derivative binding"/>
    <property type="evidence" value="ECO:0007669"/>
    <property type="project" value="InterPro"/>
</dbReference>
<feature type="domain" description="SIS" evidence="3">
    <location>
        <begin position="198"/>
        <end position="333"/>
    </location>
</feature>
<dbReference type="Gene3D" id="3.40.50.10490">
    <property type="entry name" value="Glucose-6-phosphate isomerase like protein, domain 1"/>
    <property type="match status" value="2"/>
</dbReference>
<dbReference type="InterPro" id="IPR001347">
    <property type="entry name" value="SIS_dom"/>
</dbReference>
<dbReference type="InterPro" id="IPR046348">
    <property type="entry name" value="SIS_dom_sf"/>
</dbReference>
<evidence type="ECO:0000256" key="2">
    <source>
        <dbReference type="ARBA" id="ARBA00022737"/>
    </source>
</evidence>
<keyword evidence="5" id="KW-1185">Reference proteome</keyword>
<dbReference type="Proteomes" id="UP000229081">
    <property type="component" value="Chromosome"/>
</dbReference>
<reference evidence="4 5" key="1">
    <citation type="submission" date="2017-11" db="EMBL/GenBank/DDBJ databases">
        <title>Complete genome sequence of Sphingomonas sp. Strain Cra20, a psychrotolerant potential plant growth promoting rhizobacteria.</title>
        <authorList>
            <person name="Luo Y."/>
        </authorList>
    </citation>
    <scope>NUCLEOTIDE SEQUENCE [LARGE SCALE GENOMIC DNA]</scope>
    <source>
        <strain evidence="4 5">Cra20</strain>
    </source>
</reference>
<keyword evidence="1" id="KW-0032">Aminotransferase</keyword>
<feature type="domain" description="SIS" evidence="3">
    <location>
        <begin position="34"/>
        <end position="177"/>
    </location>
</feature>
<evidence type="ECO:0000313" key="5">
    <source>
        <dbReference type="Proteomes" id="UP000229081"/>
    </source>
</evidence>
<accession>A0A2K8MDB9</accession>
<dbReference type="PANTHER" id="PTHR10937:SF8">
    <property type="entry name" value="AMINOTRANSFERASE-RELATED"/>
    <property type="match status" value="1"/>
</dbReference>
<proteinExistence type="predicted"/>
<protein>
    <submittedName>
        <fullName evidence="4">Iron dicitrate transport regulator FecR</fullName>
    </submittedName>
</protein>
<dbReference type="KEGG" id="sphc:CVN68_07590"/>
<dbReference type="OrthoDB" id="9761808at2"/>
<keyword evidence="2" id="KW-0677">Repeat</keyword>
<name>A0A2K8MDB9_9SPHN</name>
<dbReference type="InterPro" id="IPR035490">
    <property type="entry name" value="GlmS/FrlB_SIS"/>
</dbReference>
<dbReference type="SUPFAM" id="SSF53697">
    <property type="entry name" value="SIS domain"/>
    <property type="match status" value="1"/>
</dbReference>
<sequence>MTSPEVTKMFQEAGEAAAVVRRQLTANQAAVAALATDLRAAPPRGVMTCARGSSDHAATFGKYLIETRLGVLTTSAAPSISSVYGASANLTGMLAIGISQSGKSPDILSAMRAAKQGGARTAALVNTAESPLAHEVDTFLPLHAGSEVSVAATKSYIASLAALLHLVGEWAGDGDLLEALHNAPVLLEQAWASDWSPMVERLERAQGLYVIGRGLGFGIAQEAALKFKETCGLHAEAFSAAEVRHGPMALVGPDFPLLVFRQGDETADGVDELVAEVVARGGEVLVSGGDVPGAVQLPHPSAHPTIEPMLQIQAFYRAANALSLRRGFDPDRPPLLAKVTETV</sequence>
<dbReference type="GO" id="GO:0008483">
    <property type="term" value="F:transaminase activity"/>
    <property type="evidence" value="ECO:0007669"/>
    <property type="project" value="UniProtKB-KW"/>
</dbReference>
<dbReference type="CDD" id="cd05009">
    <property type="entry name" value="SIS_GlmS_GlmD_2"/>
    <property type="match status" value="1"/>
</dbReference>
<dbReference type="PANTHER" id="PTHR10937">
    <property type="entry name" value="GLUCOSAMINE--FRUCTOSE-6-PHOSPHATE AMINOTRANSFERASE, ISOMERIZING"/>
    <property type="match status" value="1"/>
</dbReference>
<keyword evidence="1" id="KW-0808">Transferase</keyword>
<dbReference type="RefSeq" id="WP_100281656.1">
    <property type="nucleotide sequence ID" value="NZ_CP024923.1"/>
</dbReference>
<dbReference type="AlphaFoldDB" id="A0A2K8MDB9"/>
<organism evidence="4 5">
    <name type="scientific">Sphingomonas psychrotolerans</name>
    <dbReference type="NCBI Taxonomy" id="1327635"/>
    <lineage>
        <taxon>Bacteria</taxon>
        <taxon>Pseudomonadati</taxon>
        <taxon>Pseudomonadota</taxon>
        <taxon>Alphaproteobacteria</taxon>
        <taxon>Sphingomonadales</taxon>
        <taxon>Sphingomonadaceae</taxon>
        <taxon>Sphingomonas</taxon>
    </lineage>
</organism>
<dbReference type="GO" id="GO:1901135">
    <property type="term" value="P:carbohydrate derivative metabolic process"/>
    <property type="evidence" value="ECO:0007669"/>
    <property type="project" value="InterPro"/>
</dbReference>
<evidence type="ECO:0000256" key="1">
    <source>
        <dbReference type="ARBA" id="ARBA00022576"/>
    </source>
</evidence>
<dbReference type="Pfam" id="PF01380">
    <property type="entry name" value="SIS"/>
    <property type="match status" value="2"/>
</dbReference>
<evidence type="ECO:0000259" key="3">
    <source>
        <dbReference type="PROSITE" id="PS51464"/>
    </source>
</evidence>
<gene>
    <name evidence="4" type="ORF">CVN68_07590</name>
</gene>
<dbReference type="InterPro" id="IPR035466">
    <property type="entry name" value="GlmS/AgaS_SIS"/>
</dbReference>
<dbReference type="CDD" id="cd05008">
    <property type="entry name" value="SIS_GlmS_GlmD_1"/>
    <property type="match status" value="1"/>
</dbReference>
<evidence type="ECO:0000313" key="4">
    <source>
        <dbReference type="EMBL" id="ATY31847.1"/>
    </source>
</evidence>
<dbReference type="EMBL" id="CP024923">
    <property type="protein sequence ID" value="ATY31847.1"/>
    <property type="molecule type" value="Genomic_DNA"/>
</dbReference>